<dbReference type="PANTHER" id="PTHR14021:SF15">
    <property type="entry name" value="IRON-SULFUR CLUSTER CO-CHAPERONE PROTEIN HSCB"/>
    <property type="match status" value="1"/>
</dbReference>
<dbReference type="GO" id="GO:0044571">
    <property type="term" value="P:[2Fe-2S] cluster assembly"/>
    <property type="evidence" value="ECO:0000318"/>
    <property type="project" value="GO_Central"/>
</dbReference>
<reference evidence="4 6" key="2">
    <citation type="journal article" date="2013" name="Nature">
        <title>Insights into bilaterian evolution from three spiralian genomes.</title>
        <authorList>
            <person name="Simakov O."/>
            <person name="Marletaz F."/>
            <person name="Cho S.J."/>
            <person name="Edsinger-Gonzales E."/>
            <person name="Havlak P."/>
            <person name="Hellsten U."/>
            <person name="Kuo D.H."/>
            <person name="Larsson T."/>
            <person name="Lv J."/>
            <person name="Arendt D."/>
            <person name="Savage R."/>
            <person name="Osoegawa K."/>
            <person name="de Jong P."/>
            <person name="Grimwood J."/>
            <person name="Chapman J.A."/>
            <person name="Shapiro H."/>
            <person name="Aerts A."/>
            <person name="Otillar R.P."/>
            <person name="Terry A.Y."/>
            <person name="Boore J.L."/>
            <person name="Grigoriev I.V."/>
            <person name="Lindberg D.R."/>
            <person name="Seaver E.C."/>
            <person name="Weisblat D.A."/>
            <person name="Putnam N.H."/>
            <person name="Rokhsar D.S."/>
        </authorList>
    </citation>
    <scope>NUCLEOTIDE SEQUENCE</scope>
</reference>
<evidence type="ECO:0000313" key="6">
    <source>
        <dbReference type="Proteomes" id="UP000015101"/>
    </source>
</evidence>
<dbReference type="RefSeq" id="XP_009025342.1">
    <property type="nucleotide sequence ID" value="XM_009027094.1"/>
</dbReference>
<dbReference type="GeneID" id="20196269"/>
<dbReference type="HOGENOM" id="CLU_068529_0_3_1"/>
<dbReference type="EnsemblMetazoa" id="HelroT135084">
    <property type="protein sequence ID" value="HelroP135084"/>
    <property type="gene ID" value="HelroG135084"/>
</dbReference>
<dbReference type="eggNOG" id="KOG3192">
    <property type="taxonomic scope" value="Eukaryota"/>
</dbReference>
<evidence type="ECO:0000256" key="1">
    <source>
        <dbReference type="ARBA" id="ARBA00010476"/>
    </source>
</evidence>
<protein>
    <recommendedName>
        <fullName evidence="3">J domain-containing protein</fullName>
    </recommendedName>
</protein>
<reference evidence="5" key="3">
    <citation type="submission" date="2015-06" db="UniProtKB">
        <authorList>
            <consortium name="EnsemblMetazoa"/>
        </authorList>
    </citation>
    <scope>IDENTIFICATION</scope>
</reference>
<dbReference type="InterPro" id="IPR009073">
    <property type="entry name" value="HscB_oligo_C"/>
</dbReference>
<dbReference type="AlphaFoldDB" id="T1EI69"/>
<keyword evidence="6" id="KW-1185">Reference proteome</keyword>
<dbReference type="EMBL" id="AMQM01001301">
    <property type="status" value="NOT_ANNOTATED_CDS"/>
    <property type="molecule type" value="Genomic_DNA"/>
</dbReference>
<dbReference type="SUPFAM" id="SSF47144">
    <property type="entry name" value="HSC20 (HSCB), C-terminal oligomerisation domain"/>
    <property type="match status" value="1"/>
</dbReference>
<organism evidence="5 6">
    <name type="scientific">Helobdella robusta</name>
    <name type="common">Californian leech</name>
    <dbReference type="NCBI Taxonomy" id="6412"/>
    <lineage>
        <taxon>Eukaryota</taxon>
        <taxon>Metazoa</taxon>
        <taxon>Spiralia</taxon>
        <taxon>Lophotrochozoa</taxon>
        <taxon>Annelida</taxon>
        <taxon>Clitellata</taxon>
        <taxon>Hirudinea</taxon>
        <taxon>Rhynchobdellida</taxon>
        <taxon>Glossiphoniidae</taxon>
        <taxon>Helobdella</taxon>
    </lineage>
</organism>
<dbReference type="CDD" id="cd06257">
    <property type="entry name" value="DnaJ"/>
    <property type="match status" value="1"/>
</dbReference>
<evidence type="ECO:0000259" key="3">
    <source>
        <dbReference type="PROSITE" id="PS50076"/>
    </source>
</evidence>
<dbReference type="OrthoDB" id="448954at2759"/>
<dbReference type="InterPro" id="IPR036869">
    <property type="entry name" value="J_dom_sf"/>
</dbReference>
<keyword evidence="2" id="KW-0143">Chaperone</keyword>
<dbReference type="InParanoid" id="T1EI69"/>
<accession>T1EI69</accession>
<dbReference type="EMBL" id="KB097495">
    <property type="protein sequence ID" value="ESN96100.1"/>
    <property type="molecule type" value="Genomic_DNA"/>
</dbReference>
<dbReference type="GO" id="GO:0051087">
    <property type="term" value="F:protein-folding chaperone binding"/>
    <property type="evidence" value="ECO:0007669"/>
    <property type="project" value="InterPro"/>
</dbReference>
<sequence length="185" mass="21573">CWKCGRSIEPDMEQYFCVCGVVQPPLEHRSFFQIFGIKEDFDIDLKYLNEKYRKLQVILHPDKYSQKSDTERGFSERHSSLVNEAYNTLLKPLSRGLYILHLKGEDLEKEVQVETEFLGEIMELNESVIEAEDINALRSIETSTNKIVNNLIDEISHNFKDKNTNSAKENLLKLKYLLNVAEKIQ</sequence>
<gene>
    <name evidence="5" type="primary">20196269</name>
    <name evidence="4" type="ORF">HELRODRAFT_135084</name>
</gene>
<feature type="domain" description="J" evidence="3">
    <location>
        <begin position="30"/>
        <end position="102"/>
    </location>
</feature>
<dbReference type="SUPFAM" id="SSF46565">
    <property type="entry name" value="Chaperone J-domain"/>
    <property type="match status" value="1"/>
</dbReference>
<dbReference type="STRING" id="6412.T1EI69"/>
<dbReference type="PROSITE" id="PS50076">
    <property type="entry name" value="DNAJ_2"/>
    <property type="match status" value="1"/>
</dbReference>
<dbReference type="Gene3D" id="1.10.287.110">
    <property type="entry name" value="DnaJ domain"/>
    <property type="match status" value="1"/>
</dbReference>
<proteinExistence type="inferred from homology"/>
<evidence type="ECO:0000256" key="2">
    <source>
        <dbReference type="ARBA" id="ARBA00023186"/>
    </source>
</evidence>
<dbReference type="GO" id="GO:0005739">
    <property type="term" value="C:mitochondrion"/>
    <property type="evidence" value="ECO:0000318"/>
    <property type="project" value="GO_Central"/>
</dbReference>
<dbReference type="Pfam" id="PF00226">
    <property type="entry name" value="DnaJ"/>
    <property type="match status" value="1"/>
</dbReference>
<dbReference type="InterPro" id="IPR036386">
    <property type="entry name" value="HscB_C_sf"/>
</dbReference>
<reference evidence="6" key="1">
    <citation type="submission" date="2012-12" db="EMBL/GenBank/DDBJ databases">
        <authorList>
            <person name="Hellsten U."/>
            <person name="Grimwood J."/>
            <person name="Chapman J.A."/>
            <person name="Shapiro H."/>
            <person name="Aerts A."/>
            <person name="Otillar R.P."/>
            <person name="Terry A.Y."/>
            <person name="Boore J.L."/>
            <person name="Simakov O."/>
            <person name="Marletaz F."/>
            <person name="Cho S.-J."/>
            <person name="Edsinger-Gonzales E."/>
            <person name="Havlak P."/>
            <person name="Kuo D.-H."/>
            <person name="Larsson T."/>
            <person name="Lv J."/>
            <person name="Arendt D."/>
            <person name="Savage R."/>
            <person name="Osoegawa K."/>
            <person name="de Jong P."/>
            <person name="Lindberg D.R."/>
            <person name="Seaver E.C."/>
            <person name="Weisblat D.A."/>
            <person name="Putnam N.H."/>
            <person name="Grigoriev I.V."/>
            <person name="Rokhsar D.S."/>
        </authorList>
    </citation>
    <scope>NUCLEOTIDE SEQUENCE</scope>
</reference>
<evidence type="ECO:0000313" key="4">
    <source>
        <dbReference type="EMBL" id="ESN96100.1"/>
    </source>
</evidence>
<dbReference type="Gene3D" id="1.20.1280.20">
    <property type="entry name" value="HscB, C-terminal domain"/>
    <property type="match status" value="1"/>
</dbReference>
<evidence type="ECO:0000313" key="5">
    <source>
        <dbReference type="EnsemblMetazoa" id="HelroP135084"/>
    </source>
</evidence>
<dbReference type="NCBIfam" id="TIGR00714">
    <property type="entry name" value="hscB"/>
    <property type="match status" value="1"/>
</dbReference>
<dbReference type="PANTHER" id="PTHR14021">
    <property type="entry name" value="IRON-SULFUR CLUSTER CO-CHAPERONE PROTEIN HSCB"/>
    <property type="match status" value="1"/>
</dbReference>
<dbReference type="InterPro" id="IPR004640">
    <property type="entry name" value="HscB"/>
</dbReference>
<dbReference type="GO" id="GO:0001671">
    <property type="term" value="F:ATPase activator activity"/>
    <property type="evidence" value="ECO:0007669"/>
    <property type="project" value="InterPro"/>
</dbReference>
<dbReference type="Pfam" id="PF07743">
    <property type="entry name" value="HSCB_C"/>
    <property type="match status" value="1"/>
</dbReference>
<dbReference type="KEGG" id="hro:HELRODRAFT_135084"/>
<comment type="similarity">
    <text evidence="1">Belongs to the HscB family.</text>
</comment>
<dbReference type="SMART" id="SM00271">
    <property type="entry name" value="DnaJ"/>
    <property type="match status" value="1"/>
</dbReference>
<name>T1EI69_HELRO</name>
<dbReference type="FunCoup" id="T1EI69">
    <property type="interactions" value="393"/>
</dbReference>
<dbReference type="GO" id="GO:0051259">
    <property type="term" value="P:protein complex oligomerization"/>
    <property type="evidence" value="ECO:0007669"/>
    <property type="project" value="InterPro"/>
</dbReference>
<dbReference type="CTD" id="20196269"/>
<dbReference type="InterPro" id="IPR001623">
    <property type="entry name" value="DnaJ_domain"/>
</dbReference>
<dbReference type="Proteomes" id="UP000015101">
    <property type="component" value="Unassembled WGS sequence"/>
</dbReference>
<dbReference type="OMA" id="CRCIQPV"/>